<protein>
    <submittedName>
        <fullName evidence="6">Xaa-Pro aminopeptidase</fullName>
    </submittedName>
</protein>
<dbReference type="PROSITE" id="PS00491">
    <property type="entry name" value="PROLINE_PEPTIDASE"/>
    <property type="match status" value="1"/>
</dbReference>
<evidence type="ECO:0000259" key="5">
    <source>
        <dbReference type="Pfam" id="PF01321"/>
    </source>
</evidence>
<keyword evidence="6" id="KW-0031">Aminopeptidase</keyword>
<accession>A0A1N5TYF6</accession>
<dbReference type="Gene3D" id="3.40.350.10">
    <property type="entry name" value="Creatinase/prolidase N-terminal domain"/>
    <property type="match status" value="1"/>
</dbReference>
<evidence type="ECO:0000256" key="2">
    <source>
        <dbReference type="ARBA" id="ARBA00022801"/>
    </source>
</evidence>
<organism evidence="6 7">
    <name type="scientific">Cuniculiplasma divulgatum</name>
    <dbReference type="NCBI Taxonomy" id="1673428"/>
    <lineage>
        <taxon>Archaea</taxon>
        <taxon>Methanobacteriati</taxon>
        <taxon>Thermoplasmatota</taxon>
        <taxon>Thermoplasmata</taxon>
        <taxon>Thermoplasmatales</taxon>
        <taxon>Cuniculiplasmataceae</taxon>
        <taxon>Cuniculiplasma</taxon>
    </lineage>
</organism>
<dbReference type="InterPro" id="IPR050659">
    <property type="entry name" value="Peptidase_M24B"/>
</dbReference>
<dbReference type="InterPro" id="IPR001131">
    <property type="entry name" value="Peptidase_M24B_aminopep-P_CS"/>
</dbReference>
<dbReference type="GeneID" id="41588014"/>
<dbReference type="InterPro" id="IPR036005">
    <property type="entry name" value="Creatinase/aminopeptidase-like"/>
</dbReference>
<dbReference type="GO" id="GO:0004177">
    <property type="term" value="F:aminopeptidase activity"/>
    <property type="evidence" value="ECO:0007669"/>
    <property type="project" value="UniProtKB-KW"/>
</dbReference>
<dbReference type="PANTHER" id="PTHR46112">
    <property type="entry name" value="AMINOPEPTIDASE"/>
    <property type="match status" value="1"/>
</dbReference>
<dbReference type="GO" id="GO:0046872">
    <property type="term" value="F:metal ion binding"/>
    <property type="evidence" value="ECO:0007669"/>
    <property type="project" value="UniProtKB-KW"/>
</dbReference>
<sequence length="359" mass="40011">MAVKDIFNFARESEAILIINGGENSLDKTFQYITRAPGGVFEGSFIVARPDGSTIYTSILEEETAKRTGLEVKIFKSRQEYETMMRDSLKKYNTVGLNYASLSLENYKNLLRIIPDKDFVDVSVSIKEARIIKDKEEIEFLKEAAKIASDSIEAVHLSLKEGMTEKEVASKVVYEMMKNGADGPSFSTIVAFGENASQPHYSPGLRKLKKGDGVLIDYGALYNDYCSDVTRTVCFGRASEELKEVYDIVYRAQSESMKLIREGANGKDVDIKARNVIDSTKYKGRFIHSLGHGIGLDVHDHSALSYNLDFPLKENMAITNEPGIYLPGKLGVRIEDDVIVKKDGCEVISHGATKELKEL</sequence>
<keyword evidence="2" id="KW-0378">Hydrolase</keyword>
<name>A0A1N5TYF6_9ARCH</name>
<dbReference type="InterPro" id="IPR000587">
    <property type="entry name" value="Creatinase_N"/>
</dbReference>
<evidence type="ECO:0000313" key="6">
    <source>
        <dbReference type="EMBL" id="SIM53502.1"/>
    </source>
</evidence>
<dbReference type="InterPro" id="IPR000994">
    <property type="entry name" value="Pept_M24"/>
</dbReference>
<proteinExistence type="inferred from homology"/>
<dbReference type="RefSeq" id="WP_148689639.1">
    <property type="nucleotide sequence ID" value="NZ_LT671858.1"/>
</dbReference>
<dbReference type="Pfam" id="PF00557">
    <property type="entry name" value="Peptidase_M24"/>
    <property type="match status" value="1"/>
</dbReference>
<dbReference type="SUPFAM" id="SSF55920">
    <property type="entry name" value="Creatinase/aminopeptidase"/>
    <property type="match status" value="1"/>
</dbReference>
<feature type="domain" description="Creatinase N-terminal" evidence="5">
    <location>
        <begin position="28"/>
        <end position="132"/>
    </location>
</feature>
<evidence type="ECO:0000313" key="7">
    <source>
        <dbReference type="Proteomes" id="UP000195607"/>
    </source>
</evidence>
<dbReference type="Gene3D" id="3.90.230.10">
    <property type="entry name" value="Creatinase/methionine aminopeptidase superfamily"/>
    <property type="match status" value="1"/>
</dbReference>
<dbReference type="AlphaFoldDB" id="A0A1N5TYF6"/>
<dbReference type="SUPFAM" id="SSF53092">
    <property type="entry name" value="Creatinase/prolidase N-terminal domain"/>
    <property type="match status" value="1"/>
</dbReference>
<keyword evidence="6" id="KW-0645">Protease</keyword>
<evidence type="ECO:0000256" key="3">
    <source>
        <dbReference type="RuleBase" id="RU000590"/>
    </source>
</evidence>
<feature type="domain" description="Peptidase M24" evidence="4">
    <location>
        <begin position="140"/>
        <end position="341"/>
    </location>
</feature>
<evidence type="ECO:0000256" key="1">
    <source>
        <dbReference type="ARBA" id="ARBA00022723"/>
    </source>
</evidence>
<gene>
    <name evidence="6" type="ORF">CSP5_0737</name>
</gene>
<dbReference type="EMBL" id="LT671858">
    <property type="protein sequence ID" value="SIM53502.1"/>
    <property type="molecule type" value="Genomic_DNA"/>
</dbReference>
<dbReference type="Proteomes" id="UP000195607">
    <property type="component" value="Chromosome I"/>
</dbReference>
<dbReference type="Pfam" id="PF01321">
    <property type="entry name" value="Creatinase_N"/>
    <property type="match status" value="1"/>
</dbReference>
<dbReference type="InterPro" id="IPR029149">
    <property type="entry name" value="Creatin/AminoP/Spt16_N"/>
</dbReference>
<keyword evidence="1 3" id="KW-0479">Metal-binding</keyword>
<reference evidence="6 7" key="1">
    <citation type="submission" date="2016-04" db="EMBL/GenBank/DDBJ databases">
        <authorList>
            <person name="Evans L.H."/>
            <person name="Alamgir A."/>
            <person name="Owens N."/>
            <person name="Weber N.D."/>
            <person name="Virtaneva K."/>
            <person name="Barbian K."/>
            <person name="Babar A."/>
            <person name="Rosenke K."/>
        </authorList>
    </citation>
    <scope>NUCLEOTIDE SEQUENCE [LARGE SCALE GENOMIC DNA]</scope>
    <source>
        <strain evidence="7">S5(T) (JCM 30642 \VKM B-2941)</strain>
    </source>
</reference>
<dbReference type="PANTHER" id="PTHR46112:SF2">
    <property type="entry name" value="XAA-PRO AMINOPEPTIDASE P-RELATED"/>
    <property type="match status" value="1"/>
</dbReference>
<comment type="similarity">
    <text evidence="3">Belongs to the peptidase M24B family.</text>
</comment>
<evidence type="ECO:0000259" key="4">
    <source>
        <dbReference type="Pfam" id="PF00557"/>
    </source>
</evidence>
<dbReference type="CDD" id="cd01092">
    <property type="entry name" value="APP-like"/>
    <property type="match status" value="1"/>
</dbReference>